<organism evidence="1">
    <name type="scientific">Lygus hesperus</name>
    <name type="common">Western plant bug</name>
    <dbReference type="NCBI Taxonomy" id="30085"/>
    <lineage>
        <taxon>Eukaryota</taxon>
        <taxon>Metazoa</taxon>
        <taxon>Ecdysozoa</taxon>
        <taxon>Arthropoda</taxon>
        <taxon>Hexapoda</taxon>
        <taxon>Insecta</taxon>
        <taxon>Pterygota</taxon>
        <taxon>Neoptera</taxon>
        <taxon>Paraneoptera</taxon>
        <taxon>Hemiptera</taxon>
        <taxon>Heteroptera</taxon>
        <taxon>Panheteroptera</taxon>
        <taxon>Cimicomorpha</taxon>
        <taxon>Miridae</taxon>
        <taxon>Mirini</taxon>
        <taxon>Lygus</taxon>
    </lineage>
</organism>
<reference evidence="1" key="2">
    <citation type="submission" date="2014-07" db="EMBL/GenBank/DDBJ databases">
        <authorList>
            <person name="Hull J."/>
        </authorList>
    </citation>
    <scope>NUCLEOTIDE SEQUENCE</scope>
</reference>
<proteinExistence type="predicted"/>
<dbReference type="EMBL" id="GBHO01024270">
    <property type="protein sequence ID" value="JAG19334.1"/>
    <property type="molecule type" value="Transcribed_RNA"/>
</dbReference>
<protein>
    <submittedName>
        <fullName evidence="1">Uracil-DNA glycosylase</fullName>
    </submittedName>
</protein>
<dbReference type="AlphaFoldDB" id="A0A0A9XH62"/>
<gene>
    <name evidence="1" type="primary">ung_0</name>
    <name evidence="1" type="ORF">CM83_23555</name>
</gene>
<name>A0A0A9XH62_LYGHE</name>
<reference evidence="1" key="1">
    <citation type="journal article" date="2014" name="PLoS ONE">
        <title>Transcriptome-Based Identification of ABC Transporters in the Western Tarnished Plant Bug Lygus hesperus.</title>
        <authorList>
            <person name="Hull J.J."/>
            <person name="Chaney K."/>
            <person name="Geib S.M."/>
            <person name="Fabrick J.A."/>
            <person name="Brent C.S."/>
            <person name="Walsh D."/>
            <person name="Lavine L.C."/>
        </authorList>
    </citation>
    <scope>NUCLEOTIDE SEQUENCE</scope>
</reference>
<sequence>MVRCNRIDFEHRYIIFKSVLDKTQRCSQHCSCNCLGVCKIFTTLNIDGNTEKVTNKVTLLYNMVDNLKHAIYHTSHPTVCSIQRGCVCSINMQHPMVNPHT</sequence>
<accession>A0A0A9XH62</accession>
<evidence type="ECO:0000313" key="1">
    <source>
        <dbReference type="EMBL" id="JAG19334.1"/>
    </source>
</evidence>